<feature type="transmembrane region" description="Helical" evidence="2">
    <location>
        <begin position="100"/>
        <end position="117"/>
    </location>
</feature>
<evidence type="ECO:0000256" key="1">
    <source>
        <dbReference type="SAM" id="MobiDB-lite"/>
    </source>
</evidence>
<gene>
    <name evidence="3" type="ORF">ACFOW9_05790</name>
</gene>
<keyword evidence="4" id="KW-1185">Reference proteome</keyword>
<feature type="transmembrane region" description="Helical" evidence="2">
    <location>
        <begin position="21"/>
        <end position="38"/>
    </location>
</feature>
<feature type="transmembrane region" description="Helical" evidence="2">
    <location>
        <begin position="194"/>
        <end position="214"/>
    </location>
</feature>
<evidence type="ECO:0000313" key="4">
    <source>
        <dbReference type="Proteomes" id="UP001595773"/>
    </source>
</evidence>
<protein>
    <submittedName>
        <fullName evidence="3">DUF2306 domain-containing protein</fullName>
    </submittedName>
</protein>
<feature type="transmembrane region" description="Helical" evidence="2">
    <location>
        <begin position="58"/>
        <end position="80"/>
    </location>
</feature>
<dbReference type="Pfam" id="PF10067">
    <property type="entry name" value="DUF2306"/>
    <property type="match status" value="1"/>
</dbReference>
<dbReference type="RefSeq" id="WP_230067139.1">
    <property type="nucleotide sequence ID" value="NZ_BAABLL010000003.1"/>
</dbReference>
<dbReference type="InterPro" id="IPR018750">
    <property type="entry name" value="DUF2306_membrane"/>
</dbReference>
<dbReference type="Proteomes" id="UP001595773">
    <property type="component" value="Unassembled WGS sequence"/>
</dbReference>
<feature type="region of interest" description="Disordered" evidence="1">
    <location>
        <begin position="225"/>
        <end position="254"/>
    </location>
</feature>
<proteinExistence type="predicted"/>
<keyword evidence="2" id="KW-0812">Transmembrane</keyword>
<organism evidence="3 4">
    <name type="scientific">Arthrobacter cryoconiti</name>
    <dbReference type="NCBI Taxonomy" id="748907"/>
    <lineage>
        <taxon>Bacteria</taxon>
        <taxon>Bacillati</taxon>
        <taxon>Actinomycetota</taxon>
        <taxon>Actinomycetes</taxon>
        <taxon>Micrococcales</taxon>
        <taxon>Micrococcaceae</taxon>
        <taxon>Arthrobacter</taxon>
    </lineage>
</organism>
<dbReference type="EMBL" id="JBHSCQ010000006">
    <property type="protein sequence ID" value="MFC4265106.1"/>
    <property type="molecule type" value="Genomic_DNA"/>
</dbReference>
<reference evidence="4" key="1">
    <citation type="journal article" date="2019" name="Int. J. Syst. Evol. Microbiol.">
        <title>The Global Catalogue of Microorganisms (GCM) 10K type strain sequencing project: providing services to taxonomists for standard genome sequencing and annotation.</title>
        <authorList>
            <consortium name="The Broad Institute Genomics Platform"/>
            <consortium name="The Broad Institute Genome Sequencing Center for Infectious Disease"/>
            <person name="Wu L."/>
            <person name="Ma J."/>
        </authorList>
    </citation>
    <scope>NUCLEOTIDE SEQUENCE [LARGE SCALE GENOMIC DNA]</scope>
    <source>
        <strain evidence="4">CGMCC 1.10698</strain>
    </source>
</reference>
<name>A0ABV8QZ50_9MICC</name>
<evidence type="ECO:0000256" key="2">
    <source>
        <dbReference type="SAM" id="Phobius"/>
    </source>
</evidence>
<keyword evidence="2" id="KW-0472">Membrane</keyword>
<feature type="transmembrane region" description="Helical" evidence="2">
    <location>
        <begin position="162"/>
        <end position="182"/>
    </location>
</feature>
<sequence>MDQISTKQSGPRRRTSRRTRIGLIVMALLALATAIYAVPRYLTGNPNDSVIPLNTDVALHYLTLAIHAVPAGLALVLGPIQFITPLRTRFPRAHRITGRIYMISVVFAAIAAIVATGLSVDGFSAQVAFALLGVAWLYTVVQGYRTIRRGEVQLHRVWMVRNYALTFSAVTLRIFLVSGLALRPVLGIEFAEVYSASVWAAIFINVVIAEYFFVQRITAPALRRRRRVSTNQSPKSPATSSQAPTPDPELAGQR</sequence>
<feature type="transmembrane region" description="Helical" evidence="2">
    <location>
        <begin position="123"/>
        <end position="141"/>
    </location>
</feature>
<evidence type="ECO:0000313" key="3">
    <source>
        <dbReference type="EMBL" id="MFC4265106.1"/>
    </source>
</evidence>
<accession>A0ABV8QZ50</accession>
<keyword evidence="2" id="KW-1133">Transmembrane helix</keyword>
<feature type="compositionally biased region" description="Polar residues" evidence="1">
    <location>
        <begin position="229"/>
        <end position="244"/>
    </location>
</feature>
<comment type="caution">
    <text evidence="3">The sequence shown here is derived from an EMBL/GenBank/DDBJ whole genome shotgun (WGS) entry which is preliminary data.</text>
</comment>